<dbReference type="AlphaFoldDB" id="A0A5B0R1H2"/>
<comment type="caution">
    <text evidence="2">The sequence shown here is derived from an EMBL/GenBank/DDBJ whole genome shotgun (WGS) entry which is preliminary data.</text>
</comment>
<proteinExistence type="predicted"/>
<protein>
    <submittedName>
        <fullName evidence="2">Uncharacterized protein</fullName>
    </submittedName>
</protein>
<name>A0A5B0R1H2_PUCGR</name>
<organism evidence="2 3">
    <name type="scientific">Puccinia graminis f. sp. tritici</name>
    <dbReference type="NCBI Taxonomy" id="56615"/>
    <lineage>
        <taxon>Eukaryota</taxon>
        <taxon>Fungi</taxon>
        <taxon>Dikarya</taxon>
        <taxon>Basidiomycota</taxon>
        <taxon>Pucciniomycotina</taxon>
        <taxon>Pucciniomycetes</taxon>
        <taxon>Pucciniales</taxon>
        <taxon>Pucciniaceae</taxon>
        <taxon>Puccinia</taxon>
    </lineage>
</organism>
<dbReference type="Proteomes" id="UP000324748">
    <property type="component" value="Unassembled WGS sequence"/>
</dbReference>
<evidence type="ECO:0000313" key="3">
    <source>
        <dbReference type="Proteomes" id="UP000324748"/>
    </source>
</evidence>
<feature type="compositionally biased region" description="Polar residues" evidence="1">
    <location>
        <begin position="24"/>
        <end position="43"/>
    </location>
</feature>
<evidence type="ECO:0000256" key="1">
    <source>
        <dbReference type="SAM" id="MobiDB-lite"/>
    </source>
</evidence>
<gene>
    <name evidence="2" type="ORF">PGT21_024727</name>
</gene>
<evidence type="ECO:0000313" key="2">
    <source>
        <dbReference type="EMBL" id="KAA1119412.1"/>
    </source>
</evidence>
<dbReference type="EMBL" id="VSWC01000001">
    <property type="protein sequence ID" value="KAA1119412.1"/>
    <property type="molecule type" value="Genomic_DNA"/>
</dbReference>
<sequence length="88" mass="9691">MSNIIFRDGETAETTFPEAYLDPQSLQSPSTAQDDSSNPVENLEEINQNILFGITPFPAADDIPMNDNNKTTKLSLAVIFVVIEDSSR</sequence>
<accession>A0A5B0R1H2</accession>
<keyword evidence="3" id="KW-1185">Reference proteome</keyword>
<feature type="region of interest" description="Disordered" evidence="1">
    <location>
        <begin position="1"/>
        <end position="43"/>
    </location>
</feature>
<reference evidence="2 3" key="1">
    <citation type="submission" date="2019-05" db="EMBL/GenBank/DDBJ databases">
        <title>Emergence of the Ug99 lineage of the wheat stem rust pathogen through somatic hybridization.</title>
        <authorList>
            <person name="Li F."/>
            <person name="Upadhyaya N.M."/>
            <person name="Sperschneider J."/>
            <person name="Matny O."/>
            <person name="Nguyen-Phuc H."/>
            <person name="Mago R."/>
            <person name="Raley C."/>
            <person name="Miller M.E."/>
            <person name="Silverstein K.A.T."/>
            <person name="Henningsen E."/>
            <person name="Hirsch C.D."/>
            <person name="Visser B."/>
            <person name="Pretorius Z.A."/>
            <person name="Steffenson B.J."/>
            <person name="Schwessinger B."/>
            <person name="Dodds P.N."/>
            <person name="Figueroa M."/>
        </authorList>
    </citation>
    <scope>NUCLEOTIDE SEQUENCE [LARGE SCALE GENOMIC DNA]</scope>
    <source>
        <strain evidence="2">21-0</strain>
    </source>
</reference>
<dbReference type="OrthoDB" id="10272590at2759"/>